<dbReference type="GO" id="GO:0016853">
    <property type="term" value="F:isomerase activity"/>
    <property type="evidence" value="ECO:0007669"/>
    <property type="project" value="UniProtKB-KW"/>
</dbReference>
<name>A0A1G7QK97_RHOCA</name>
<dbReference type="Gene3D" id="1.10.1040.50">
    <property type="match status" value="1"/>
</dbReference>
<dbReference type="AlphaFoldDB" id="A0A1G7QK97"/>
<dbReference type="Gene3D" id="3.90.226.10">
    <property type="entry name" value="2-enoyl-CoA Hydratase, Chain A, domain 1"/>
    <property type="match status" value="1"/>
</dbReference>
<sequence>MARRVSVQRRDGVALVTLEGAATGPKDCGFDPALRRELDAALTEAFATPGLQAIVLRAGPGGWPCGIDPAEEYGPEQPVLAALCTRLSQASVPVVAVLSGTISGGALALSQAAGLRLALAATRFHCPEAGLNLLPAAGGTVRLVRRAGGAALEALLSGRVLDPAQAMTLGLCDAVASEGTIETAALTEALRVAALGPEAPFSPRDGALSNPGAALDALAAARARHPARADLPAVARIAEVAEAALLLPLAAALDVEAVAYDDLSRSEAAAALRHLARARAAVQTLAAAPTEGVAPVLRVALWNPSAAQTEALLRRGLSVQIGTTAPEALARLLTGIARAQEQAVAAGQLDPARRAADWARLDPVAAPEAFGSTDLVIAKPASLAERDLLRQALPAGAVLALSGTAPGPGELGIDRSQRLAAIWAATPERLADLPRLAAVLRAGGMRVIHARALALRLEAAWLCAADRCVLAGAAPQAVDAALTRWGFAEGPFARAARLGAERTATRLSAAGREPGPVLATLAVLGGVTEGAAEAALAALRAEAGIVPRRFSETEILARILAELALPGLAALETGEAFRPGDIDLMAGAELGFPAPRGGPMFQADRIGALALRKRLRALAAEGAPPPPALLDALIRDGQTLAGRFT</sequence>
<accession>A0A1G7QK97</accession>
<dbReference type="GO" id="GO:0003857">
    <property type="term" value="F:(3S)-3-hydroxyacyl-CoA dehydrogenase (NAD+) activity"/>
    <property type="evidence" value="ECO:0007669"/>
    <property type="project" value="TreeGrafter"/>
</dbReference>
<dbReference type="PANTHER" id="PTHR23309:SF49">
    <property type="entry name" value="PEROXISOMAL BIFUNCTIONAL ENZYME"/>
    <property type="match status" value="1"/>
</dbReference>
<dbReference type="InterPro" id="IPR008927">
    <property type="entry name" value="6-PGluconate_DH-like_C_sf"/>
</dbReference>
<dbReference type="GO" id="GO:0016829">
    <property type="term" value="F:lyase activity"/>
    <property type="evidence" value="ECO:0007669"/>
    <property type="project" value="UniProtKB-KW"/>
</dbReference>
<evidence type="ECO:0000256" key="2">
    <source>
        <dbReference type="ARBA" id="ARBA00023239"/>
    </source>
</evidence>
<dbReference type="SUPFAM" id="SSF52096">
    <property type="entry name" value="ClpP/crotonase"/>
    <property type="match status" value="1"/>
</dbReference>
<dbReference type="CDD" id="cd06558">
    <property type="entry name" value="crotonase-like"/>
    <property type="match status" value="1"/>
</dbReference>
<organism evidence="4 5">
    <name type="scientific">Rhodobacter capsulatus</name>
    <name type="common">Rhodopseudomonas capsulata</name>
    <dbReference type="NCBI Taxonomy" id="1061"/>
    <lineage>
        <taxon>Bacteria</taxon>
        <taxon>Pseudomonadati</taxon>
        <taxon>Pseudomonadota</taxon>
        <taxon>Alphaproteobacteria</taxon>
        <taxon>Rhodobacterales</taxon>
        <taxon>Rhodobacter group</taxon>
        <taxon>Rhodobacter</taxon>
    </lineage>
</organism>
<gene>
    <name evidence="4" type="ORF">SAMN04244550_03225</name>
</gene>
<evidence type="ECO:0000313" key="4">
    <source>
        <dbReference type="EMBL" id="SDF98926.1"/>
    </source>
</evidence>
<keyword evidence="3" id="KW-0511">Multifunctional enzyme</keyword>
<dbReference type="InterPro" id="IPR001753">
    <property type="entry name" value="Enoyl-CoA_hydra/iso"/>
</dbReference>
<dbReference type="PANTHER" id="PTHR23309">
    <property type="entry name" value="3-HYDROXYACYL-COA DEHYROGENASE"/>
    <property type="match status" value="1"/>
</dbReference>
<proteinExistence type="predicted"/>
<keyword evidence="1" id="KW-0413">Isomerase</keyword>
<dbReference type="Pfam" id="PF00378">
    <property type="entry name" value="ECH_1"/>
    <property type="match status" value="1"/>
</dbReference>
<dbReference type="EMBL" id="FNAY01000024">
    <property type="protein sequence ID" value="SDF98926.1"/>
    <property type="molecule type" value="Genomic_DNA"/>
</dbReference>
<evidence type="ECO:0000313" key="5">
    <source>
        <dbReference type="Proteomes" id="UP000183812"/>
    </source>
</evidence>
<dbReference type="GO" id="GO:0006635">
    <property type="term" value="P:fatty acid beta-oxidation"/>
    <property type="evidence" value="ECO:0007669"/>
    <property type="project" value="TreeGrafter"/>
</dbReference>
<keyword evidence="2" id="KW-0456">Lyase</keyword>
<reference evidence="4 5" key="1">
    <citation type="submission" date="2016-10" db="EMBL/GenBank/DDBJ databases">
        <authorList>
            <person name="de Groot N.N."/>
        </authorList>
    </citation>
    <scope>NUCLEOTIDE SEQUENCE [LARGE SCALE GENOMIC DNA]</scope>
    <source>
        <strain evidence="5">DSM 938 / 37b4</strain>
    </source>
</reference>
<dbReference type="RefSeq" id="WP_074555866.1">
    <property type="nucleotide sequence ID" value="NZ_CP119563.1"/>
</dbReference>
<dbReference type="SUPFAM" id="SSF48179">
    <property type="entry name" value="6-phosphogluconate dehydrogenase C-terminal domain-like"/>
    <property type="match status" value="2"/>
</dbReference>
<evidence type="ECO:0000256" key="3">
    <source>
        <dbReference type="ARBA" id="ARBA00023268"/>
    </source>
</evidence>
<evidence type="ECO:0000256" key="1">
    <source>
        <dbReference type="ARBA" id="ARBA00023235"/>
    </source>
</evidence>
<dbReference type="InterPro" id="IPR029045">
    <property type="entry name" value="ClpP/crotonase-like_dom_sf"/>
</dbReference>
<dbReference type="Proteomes" id="UP000183812">
    <property type="component" value="Unassembled WGS sequence"/>
</dbReference>
<protein>
    <submittedName>
        <fullName evidence="4">3-hydroxyacyl-CoA dehydrogenase</fullName>
    </submittedName>
</protein>